<dbReference type="EMBL" id="CP023270">
    <property type="protein sequence ID" value="AVJ29692.1"/>
    <property type="molecule type" value="Genomic_DNA"/>
</dbReference>
<dbReference type="Proteomes" id="UP000239477">
    <property type="component" value="Chromosome"/>
</dbReference>
<evidence type="ECO:0000259" key="3">
    <source>
        <dbReference type="Pfam" id="PF04773"/>
    </source>
</evidence>
<feature type="region of interest" description="Disordered" evidence="1">
    <location>
        <begin position="1"/>
        <end position="24"/>
    </location>
</feature>
<dbReference type="PANTHER" id="PTHR30273:SF2">
    <property type="entry name" value="PROTEIN FECR"/>
    <property type="match status" value="1"/>
</dbReference>
<accession>A0A2S0ICE0</accession>
<dbReference type="Gene3D" id="2.60.120.1440">
    <property type="match status" value="1"/>
</dbReference>
<keyword evidence="6" id="KW-1185">Reference proteome</keyword>
<dbReference type="Pfam" id="PF16220">
    <property type="entry name" value="DUF4880"/>
    <property type="match status" value="1"/>
</dbReference>
<reference evidence="5 6" key="1">
    <citation type="submission" date="2017-09" db="EMBL/GenBank/DDBJ databases">
        <title>Genomic, metabolic, and phenotypic characteristics of bacterial isolates from the natural microbiome of the model nematode Caenorhabditis elegans.</title>
        <authorList>
            <person name="Zimmermann J."/>
            <person name="Obeng N."/>
            <person name="Yang W."/>
            <person name="Obeng O."/>
            <person name="Kissoyan K."/>
            <person name="Pees B."/>
            <person name="Dirksen P."/>
            <person name="Hoppner M."/>
            <person name="Franke A."/>
            <person name="Rosenstiel P."/>
            <person name="Leippe M."/>
            <person name="Dierking K."/>
            <person name="Kaleta C."/>
            <person name="Schulenburg H."/>
        </authorList>
    </citation>
    <scope>NUCLEOTIDE SEQUENCE [LARGE SCALE GENOMIC DNA]</scope>
    <source>
        <strain evidence="5 6">MYb73</strain>
    </source>
</reference>
<dbReference type="PANTHER" id="PTHR30273">
    <property type="entry name" value="PERIPLASMIC SIGNAL SENSOR AND SIGMA FACTOR ACTIVATOR FECR-RELATED"/>
    <property type="match status" value="1"/>
</dbReference>
<dbReference type="Pfam" id="PF04773">
    <property type="entry name" value="FecR"/>
    <property type="match status" value="1"/>
</dbReference>
<evidence type="ECO:0000313" key="5">
    <source>
        <dbReference type="EMBL" id="AVJ29692.1"/>
    </source>
</evidence>
<dbReference type="OrthoDB" id="8617634at2"/>
<gene>
    <name evidence="5" type="ORF">CLM73_22765</name>
</gene>
<organism evidence="5 6">
    <name type="scientific">Achromobacter spanius</name>
    <dbReference type="NCBI Taxonomy" id="217203"/>
    <lineage>
        <taxon>Bacteria</taxon>
        <taxon>Pseudomonadati</taxon>
        <taxon>Pseudomonadota</taxon>
        <taxon>Betaproteobacteria</taxon>
        <taxon>Burkholderiales</taxon>
        <taxon>Alcaligenaceae</taxon>
        <taxon>Achromobacter</taxon>
    </lineage>
</organism>
<keyword evidence="2" id="KW-1133">Transmembrane helix</keyword>
<dbReference type="GO" id="GO:0016989">
    <property type="term" value="F:sigma factor antagonist activity"/>
    <property type="evidence" value="ECO:0007669"/>
    <property type="project" value="TreeGrafter"/>
</dbReference>
<dbReference type="InterPro" id="IPR006860">
    <property type="entry name" value="FecR"/>
</dbReference>
<proteinExistence type="predicted"/>
<feature type="domain" description="FecR protein" evidence="3">
    <location>
        <begin position="130"/>
        <end position="220"/>
    </location>
</feature>
<dbReference type="AlphaFoldDB" id="A0A2S0ICE0"/>
<dbReference type="InterPro" id="IPR032623">
    <property type="entry name" value="FecR_N"/>
</dbReference>
<dbReference type="PIRSF" id="PIRSF018266">
    <property type="entry name" value="FecR"/>
    <property type="match status" value="1"/>
</dbReference>
<evidence type="ECO:0000259" key="4">
    <source>
        <dbReference type="Pfam" id="PF16220"/>
    </source>
</evidence>
<feature type="transmembrane region" description="Helical" evidence="2">
    <location>
        <begin position="98"/>
        <end position="120"/>
    </location>
</feature>
<protein>
    <submittedName>
        <fullName evidence="5">Transmembrane sensor</fullName>
    </submittedName>
</protein>
<keyword evidence="2 5" id="KW-0812">Transmembrane</keyword>
<sequence>MTGCKIMPRTDTRADASPTPATPRDQAAHWFARERLGALDEAERRAFDAWLAADPEHARQYRAMQALWRVADSLPQDEMREILARSDEAPARPGRRRFAVGLSAACALTVAAGVIAPRLWSPAPGFTQSLATARGERKRVALPDGSLVELNTDTQLQVALYADRREVELLAGEALFTVSPDAARPFTVNAGAAQVRVTGTRFNVRREGDAVALAVDEGSVAFSAGSWWNRTTRHLTAGYAARYAPGTPLDAPHQENVAAVTAWQRGRLVFRDTPLAQVVAELNRYLRIPLRIDDRKLAQLRVAGTLPIDEPESVLDVLPHIAPVIVLYPAGGGAVLAPR</sequence>
<dbReference type="InterPro" id="IPR012373">
    <property type="entry name" value="Ferrdict_sens_TM"/>
</dbReference>
<keyword evidence="2" id="KW-0472">Membrane</keyword>
<dbReference type="Gene3D" id="3.55.50.30">
    <property type="match status" value="1"/>
</dbReference>
<evidence type="ECO:0000256" key="1">
    <source>
        <dbReference type="SAM" id="MobiDB-lite"/>
    </source>
</evidence>
<evidence type="ECO:0000313" key="6">
    <source>
        <dbReference type="Proteomes" id="UP000239477"/>
    </source>
</evidence>
<feature type="domain" description="FecR N-terminal" evidence="4">
    <location>
        <begin position="25"/>
        <end position="67"/>
    </location>
</feature>
<evidence type="ECO:0000256" key="2">
    <source>
        <dbReference type="SAM" id="Phobius"/>
    </source>
</evidence>
<name>A0A2S0ICE0_9BURK</name>